<keyword evidence="2" id="KW-1185">Reference proteome</keyword>
<name>A0A3M8A699_9MICO</name>
<comment type="caution">
    <text evidence="1">The sequence shown here is derived from an EMBL/GenBank/DDBJ whole genome shotgun (WGS) entry which is preliminary data.</text>
</comment>
<organism evidence="1 2">
    <name type="scientific">Agromyces tardus</name>
    <dbReference type="NCBI Taxonomy" id="2583849"/>
    <lineage>
        <taxon>Bacteria</taxon>
        <taxon>Bacillati</taxon>
        <taxon>Actinomycetota</taxon>
        <taxon>Actinomycetes</taxon>
        <taxon>Micrococcales</taxon>
        <taxon>Microbacteriaceae</taxon>
        <taxon>Agromyces</taxon>
    </lineage>
</organism>
<evidence type="ECO:0000313" key="1">
    <source>
        <dbReference type="EMBL" id="RNB46753.1"/>
    </source>
</evidence>
<gene>
    <name evidence="1" type="ORF">EDM22_13550</name>
</gene>
<protein>
    <submittedName>
        <fullName evidence="1">Uncharacterized protein</fullName>
    </submittedName>
</protein>
<dbReference type="AlphaFoldDB" id="A0A3M8A699"/>
<reference evidence="1 2" key="1">
    <citation type="submission" date="2018-10" db="EMBL/GenBank/DDBJ databases">
        <title>Isolation, diversity and antibacterial activity of antinobacteria from the wheat rhizosphere soil.</title>
        <authorList>
            <person name="Sun T."/>
        </authorList>
    </citation>
    <scope>NUCLEOTIDE SEQUENCE [LARGE SCALE GENOMIC DNA]</scope>
    <source>
        <strain evidence="1 2">SJ-23</strain>
    </source>
</reference>
<accession>A0A3M8A699</accession>
<sequence length="134" mass="13702">PELRLELGAPVAVVAASPRAAADAIAGLRPDADLLVLAPGTDAGHRAAAALAAAESAGRTVIVGDADGWAANWALAGSVRDAATIVVRGGGAEYRALVRDRDLPPLLDEGDAQCWIVPPGGQPRRRGWPVARFD</sequence>
<dbReference type="RefSeq" id="WP_212591953.1">
    <property type="nucleotide sequence ID" value="NZ_RHHB01000030.1"/>
</dbReference>
<dbReference type="EMBL" id="RHHB01000030">
    <property type="protein sequence ID" value="RNB46753.1"/>
    <property type="molecule type" value="Genomic_DNA"/>
</dbReference>
<feature type="non-terminal residue" evidence="1">
    <location>
        <position position="1"/>
    </location>
</feature>
<proteinExistence type="predicted"/>
<evidence type="ECO:0000313" key="2">
    <source>
        <dbReference type="Proteomes" id="UP000275048"/>
    </source>
</evidence>
<dbReference type="Proteomes" id="UP000275048">
    <property type="component" value="Unassembled WGS sequence"/>
</dbReference>